<accession>A0A916ZLQ5</accession>
<dbReference type="Proteomes" id="UP000599688">
    <property type="component" value="Unassembled WGS sequence"/>
</dbReference>
<dbReference type="EMBL" id="BMGL01000001">
    <property type="protein sequence ID" value="GGE02545.1"/>
    <property type="molecule type" value="Genomic_DNA"/>
</dbReference>
<comment type="caution">
    <text evidence="2">The sequence shown here is derived from an EMBL/GenBank/DDBJ whole genome shotgun (WGS) entry which is preliminary data.</text>
</comment>
<protein>
    <recommendedName>
        <fullName evidence="4">Tetratricopeptide repeat-containing protein</fullName>
    </recommendedName>
</protein>
<name>A0A916ZLQ5_9FLAO</name>
<gene>
    <name evidence="2" type="ORF">GCM10010831_00370</name>
</gene>
<organism evidence="2 3">
    <name type="scientific">Psychroflexus salis</name>
    <dbReference type="NCBI Taxonomy" id="1526574"/>
    <lineage>
        <taxon>Bacteria</taxon>
        <taxon>Pseudomonadati</taxon>
        <taxon>Bacteroidota</taxon>
        <taxon>Flavobacteriia</taxon>
        <taxon>Flavobacteriales</taxon>
        <taxon>Flavobacteriaceae</taxon>
        <taxon>Psychroflexus</taxon>
    </lineage>
</organism>
<dbReference type="AlphaFoldDB" id="A0A916ZLQ5"/>
<dbReference type="Pfam" id="PF13432">
    <property type="entry name" value="TPR_16"/>
    <property type="match status" value="1"/>
</dbReference>
<dbReference type="PANTHER" id="PTHR12558">
    <property type="entry name" value="CELL DIVISION CYCLE 16,23,27"/>
    <property type="match status" value="1"/>
</dbReference>
<dbReference type="PANTHER" id="PTHR12558:SF13">
    <property type="entry name" value="CELL DIVISION CYCLE PROTEIN 27 HOMOLOG"/>
    <property type="match status" value="1"/>
</dbReference>
<dbReference type="SMART" id="SM00028">
    <property type="entry name" value="TPR"/>
    <property type="match status" value="5"/>
</dbReference>
<proteinExistence type="predicted"/>
<evidence type="ECO:0000313" key="2">
    <source>
        <dbReference type="EMBL" id="GGE02545.1"/>
    </source>
</evidence>
<dbReference type="SUPFAM" id="SSF48452">
    <property type="entry name" value="TPR-like"/>
    <property type="match status" value="3"/>
</dbReference>
<dbReference type="InterPro" id="IPR011990">
    <property type="entry name" value="TPR-like_helical_dom_sf"/>
</dbReference>
<evidence type="ECO:0008006" key="4">
    <source>
        <dbReference type="Google" id="ProtNLM"/>
    </source>
</evidence>
<keyword evidence="3" id="KW-1185">Reference proteome</keyword>
<dbReference type="InterPro" id="IPR019734">
    <property type="entry name" value="TPR_rpt"/>
</dbReference>
<keyword evidence="1" id="KW-0732">Signal</keyword>
<reference evidence="2 3" key="1">
    <citation type="journal article" date="2014" name="Int. J. Syst. Evol. Microbiol.">
        <title>Complete genome sequence of Corynebacterium casei LMG S-19264T (=DSM 44701T), isolated from a smear-ripened cheese.</title>
        <authorList>
            <consortium name="US DOE Joint Genome Institute (JGI-PGF)"/>
            <person name="Walter F."/>
            <person name="Albersmeier A."/>
            <person name="Kalinowski J."/>
            <person name="Ruckert C."/>
        </authorList>
    </citation>
    <scope>NUCLEOTIDE SEQUENCE [LARGE SCALE GENOMIC DNA]</scope>
    <source>
        <strain evidence="2 3">CGMCC 1.12925</strain>
    </source>
</reference>
<sequence>MNYKLVFWILFVLFSTTYAHAQDLSEKQVVQENDLGNVTDKFQELFFTAIKLRAIEKHEKAIETLTQCVSINENEAVIYVEMAKNQEALNRLSSAETNYVKAIELLKAQPKIDVQLLLFQNYKDQKKYDQAAEVLHRLRSKGIDLDVEYMEVLLLAKKYKLAIKQIEDFEQKKGFSKLTDNFRDAVYKSTSNYKEAIVYYKKRIAEHPLSEDAYFRLISFYKLEENFSEILKIAHKLEEVNPLQDELPFIFSMVYLELNQPIEAFAYSKKVFANNAIGEEAKTQLVQSLKVFVDQNPNYQDEFIRVLNIAIDEGENAASNEEKANFYLQRDPEKALEFYQKALNDQPNSFDLQQKVIFLQLKQNQLQEALQSSKNALEVFPSQAVFYYLKGRVLFELTQYEAAISVLQEGLDYVFEVSQLQVDSLNLISQAYAKIQQADKAESYKNQAKKTKIELDEMQ</sequence>
<evidence type="ECO:0000256" key="1">
    <source>
        <dbReference type="SAM" id="SignalP"/>
    </source>
</evidence>
<evidence type="ECO:0000313" key="3">
    <source>
        <dbReference type="Proteomes" id="UP000599688"/>
    </source>
</evidence>
<feature type="signal peptide" evidence="1">
    <location>
        <begin position="1"/>
        <end position="21"/>
    </location>
</feature>
<dbReference type="RefSeq" id="WP_188404738.1">
    <property type="nucleotide sequence ID" value="NZ_BMGL01000001.1"/>
</dbReference>
<dbReference type="Gene3D" id="1.25.40.10">
    <property type="entry name" value="Tetratricopeptide repeat domain"/>
    <property type="match status" value="3"/>
</dbReference>
<feature type="chain" id="PRO_5038054636" description="Tetratricopeptide repeat-containing protein" evidence="1">
    <location>
        <begin position="22"/>
        <end position="459"/>
    </location>
</feature>